<dbReference type="PANTHER" id="PTHR37376:SF1">
    <property type="entry name" value="EXPRESSED PROTEIN"/>
    <property type="match status" value="1"/>
</dbReference>
<evidence type="ECO:0000313" key="3">
    <source>
        <dbReference type="Proteomes" id="UP000317650"/>
    </source>
</evidence>
<dbReference type="PANTHER" id="PTHR37376">
    <property type="entry name" value="EXPRESSED PROTEIN"/>
    <property type="match status" value="1"/>
</dbReference>
<gene>
    <name evidence="2" type="ORF">C4D60_Mb10t07150</name>
</gene>
<evidence type="ECO:0000313" key="2">
    <source>
        <dbReference type="EMBL" id="THU52744.1"/>
    </source>
</evidence>
<name>A0A4S8IWM4_MUSBA</name>
<dbReference type="Proteomes" id="UP000317650">
    <property type="component" value="Chromosome 10"/>
</dbReference>
<accession>A0A4S8IWM4</accession>
<dbReference type="STRING" id="52838.A0A4S8IWM4"/>
<protein>
    <submittedName>
        <fullName evidence="2">Uncharacterized protein</fullName>
    </submittedName>
</protein>
<proteinExistence type="predicted"/>
<comment type="caution">
    <text evidence="2">The sequence shown here is derived from an EMBL/GenBank/DDBJ whole genome shotgun (WGS) entry which is preliminary data.</text>
</comment>
<dbReference type="AlphaFoldDB" id="A0A4S8IWM4"/>
<sequence length="282" mass="30438">MAAERQRGSTPRPVIGKAGRYTVFITPPPASKPSEAPRAESARPAKASPLLVDALHSPLPVQVPPKQFDKVDANSSGSVFGFFWDTIARVQDAHSSLDEHLADWFGLNQSKYQWALNDYYGNNGKLRDRGRKDTEKAERIAAAMPPLDKVSQDVGRGTWKSPTKKTFQHLYTSLPLLVEAFALTVPEAELTLREAMYWNGFVGGTISSSPSSILTTLLIEVNLMGFSFIMSSRNLSIGSAPALELFVTAILIEGGAEPGALMVTSVAAAAAAALADCDLVFW</sequence>
<keyword evidence="3" id="KW-1185">Reference proteome</keyword>
<dbReference type="EMBL" id="PYDT01000008">
    <property type="protein sequence ID" value="THU52744.1"/>
    <property type="molecule type" value="Genomic_DNA"/>
</dbReference>
<organism evidence="2 3">
    <name type="scientific">Musa balbisiana</name>
    <name type="common">Banana</name>
    <dbReference type="NCBI Taxonomy" id="52838"/>
    <lineage>
        <taxon>Eukaryota</taxon>
        <taxon>Viridiplantae</taxon>
        <taxon>Streptophyta</taxon>
        <taxon>Embryophyta</taxon>
        <taxon>Tracheophyta</taxon>
        <taxon>Spermatophyta</taxon>
        <taxon>Magnoliopsida</taxon>
        <taxon>Liliopsida</taxon>
        <taxon>Zingiberales</taxon>
        <taxon>Musaceae</taxon>
        <taxon>Musa</taxon>
    </lineage>
</organism>
<feature type="region of interest" description="Disordered" evidence="1">
    <location>
        <begin position="26"/>
        <end position="45"/>
    </location>
</feature>
<evidence type="ECO:0000256" key="1">
    <source>
        <dbReference type="SAM" id="MobiDB-lite"/>
    </source>
</evidence>
<reference evidence="2 3" key="1">
    <citation type="journal article" date="2019" name="Nat. Plants">
        <title>Genome sequencing of Musa balbisiana reveals subgenome evolution and function divergence in polyploid bananas.</title>
        <authorList>
            <person name="Yao X."/>
        </authorList>
    </citation>
    <scope>NUCLEOTIDE SEQUENCE [LARGE SCALE GENOMIC DNA]</scope>
    <source>
        <strain evidence="3">cv. DH-PKW</strain>
        <tissue evidence="2">Leaves</tissue>
    </source>
</reference>